<keyword evidence="3" id="KW-0999">Mitochondrion inner membrane</keyword>
<sequence length="283" mass="31255">MRSRLAPWKEPGLGNQGMGSNPGSPTWQLCDWASHLTSLCLSDICKMGMKTVSLPWNSLITLHLPQRLEECSAHSKRLTSTNIIIIIIIDLKKKVWPVRTTHSGQDHAQGPGECLKVRRRGPERLCAGTVVQRVACSGRSHLAGAQAHTGRSPSAAGTSPAAAVRGWSWCRCCGGGCSRSAATVGSADTSGSCSGRHRWVIYTTEMNGKNTFWDVDGSMVPPEWHRWLHCMTDDPPTTKPPTPRKFIWKNHKFNVSATPEQYVPYSTTRKKIQEWVPPSTPYK</sequence>
<dbReference type="Bgee" id="ENSOANG00000006618">
    <property type="expression patterns" value="Expressed in heart and 7 other cell types or tissues"/>
</dbReference>
<name>A0A6I8NL40_ORNAN</name>
<keyword evidence="3" id="KW-0679">Respiratory chain</keyword>
<dbReference type="GeneTree" id="ENSGT00390000005848"/>
<comment type="similarity">
    <text evidence="1 3">Belongs to the complex I NDUFA12 subunit family.</text>
</comment>
<keyword evidence="3" id="KW-0813">Transport</keyword>
<feature type="region of interest" description="Disordered" evidence="4">
    <location>
        <begin position="1"/>
        <end position="21"/>
    </location>
</feature>
<reference evidence="5" key="3">
    <citation type="submission" date="2025-09" db="UniProtKB">
        <authorList>
            <consortium name="Ensembl"/>
        </authorList>
    </citation>
    <scope>IDENTIFICATION</scope>
    <source>
        <strain evidence="5">Glennie</strain>
    </source>
</reference>
<proteinExistence type="inferred from homology"/>
<evidence type="ECO:0000256" key="2">
    <source>
        <dbReference type="ARBA" id="ARBA00040285"/>
    </source>
</evidence>
<dbReference type="PANTHER" id="PTHR12910:SF2">
    <property type="entry name" value="NADH DEHYDROGENASE [UBIQUINONE] 1 ALPHA SUBCOMPLEX SUBUNIT 12"/>
    <property type="match status" value="1"/>
</dbReference>
<protein>
    <recommendedName>
        <fullName evidence="2 3">NADH dehydrogenase [ubiquinone] 1 alpha subcomplex subunit 12</fullName>
    </recommendedName>
</protein>
<dbReference type="AlphaFoldDB" id="A0A6I8NL40"/>
<keyword evidence="3" id="KW-0496">Mitochondrion</keyword>
<evidence type="ECO:0000313" key="6">
    <source>
        <dbReference type="Proteomes" id="UP000002279"/>
    </source>
</evidence>
<organism evidence="5 6">
    <name type="scientific">Ornithorhynchus anatinus</name>
    <name type="common">Duckbill platypus</name>
    <dbReference type="NCBI Taxonomy" id="9258"/>
    <lineage>
        <taxon>Eukaryota</taxon>
        <taxon>Metazoa</taxon>
        <taxon>Chordata</taxon>
        <taxon>Craniata</taxon>
        <taxon>Vertebrata</taxon>
        <taxon>Euteleostomi</taxon>
        <taxon>Mammalia</taxon>
        <taxon>Monotremata</taxon>
        <taxon>Ornithorhynchidae</taxon>
        <taxon>Ornithorhynchus</taxon>
    </lineage>
</organism>
<reference evidence="5 6" key="1">
    <citation type="journal article" date="2008" name="Nature">
        <title>Genome analysis of the platypus reveals unique signatures of evolution.</title>
        <authorList>
            <person name="Warren W.C."/>
            <person name="Hillier L.W."/>
            <person name="Marshall Graves J.A."/>
            <person name="Birney E."/>
            <person name="Ponting C.P."/>
            <person name="Grutzner F."/>
            <person name="Belov K."/>
            <person name="Miller W."/>
            <person name="Clarke L."/>
            <person name="Chinwalla A.T."/>
            <person name="Yang S.P."/>
            <person name="Heger A."/>
            <person name="Locke D.P."/>
            <person name="Miethke P."/>
            <person name="Waters P.D."/>
            <person name="Veyrunes F."/>
            <person name="Fulton L."/>
            <person name="Fulton B."/>
            <person name="Graves T."/>
            <person name="Wallis J."/>
            <person name="Puente X.S."/>
            <person name="Lopez-Otin C."/>
            <person name="Ordonez G.R."/>
            <person name="Eichler E.E."/>
            <person name="Chen L."/>
            <person name="Cheng Z."/>
            <person name="Deakin J.E."/>
            <person name="Alsop A."/>
            <person name="Thompson K."/>
            <person name="Kirby P."/>
            <person name="Papenfuss A.T."/>
            <person name="Wakefield M.J."/>
            <person name="Olender T."/>
            <person name="Lancet D."/>
            <person name="Huttley G.A."/>
            <person name="Smit A.F."/>
            <person name="Pask A."/>
            <person name="Temple-Smith P."/>
            <person name="Batzer M.A."/>
            <person name="Walker J.A."/>
            <person name="Konkel M.K."/>
            <person name="Harris R.S."/>
            <person name="Whittington C.M."/>
            <person name="Wong E.S."/>
            <person name="Gemmell N.J."/>
            <person name="Buschiazzo E."/>
            <person name="Vargas Jentzsch I.M."/>
            <person name="Merkel A."/>
            <person name="Schmitz J."/>
            <person name="Zemann A."/>
            <person name="Churakov G."/>
            <person name="Kriegs J.O."/>
            <person name="Brosius J."/>
            <person name="Murchison E.P."/>
            <person name="Sachidanandam R."/>
            <person name="Smith C."/>
            <person name="Hannon G.J."/>
            <person name="Tsend-Ayush E."/>
            <person name="McMillan D."/>
            <person name="Attenborough R."/>
            <person name="Rens W."/>
            <person name="Ferguson-Smith M."/>
            <person name="Lefevre C.M."/>
            <person name="Sharp J.A."/>
            <person name="Nicholas K.R."/>
            <person name="Ray D.A."/>
            <person name="Kube M."/>
            <person name="Reinhardt R."/>
            <person name="Pringle T.H."/>
            <person name="Taylor J."/>
            <person name="Jones R.C."/>
            <person name="Nixon B."/>
            <person name="Dacheux J.L."/>
            <person name="Niwa H."/>
            <person name="Sekita Y."/>
            <person name="Huang X."/>
            <person name="Stark A."/>
            <person name="Kheradpour P."/>
            <person name="Kellis M."/>
            <person name="Flicek P."/>
            <person name="Chen Y."/>
            <person name="Webber C."/>
            <person name="Hardison R."/>
            <person name="Nelson J."/>
            <person name="Hallsworth-Pepin K."/>
            <person name="Delehaunty K."/>
            <person name="Markovic C."/>
            <person name="Minx P."/>
            <person name="Feng Y."/>
            <person name="Kremitzki C."/>
            <person name="Mitreva M."/>
            <person name="Glasscock J."/>
            <person name="Wylie T."/>
            <person name="Wohldmann P."/>
            <person name="Thiru P."/>
            <person name="Nhan M.N."/>
            <person name="Pohl C.S."/>
            <person name="Smith S.M."/>
            <person name="Hou S."/>
            <person name="Nefedov M."/>
            <person name="de Jong P.J."/>
            <person name="Renfree M.B."/>
            <person name="Mardis E.R."/>
            <person name="Wilson R.K."/>
        </authorList>
    </citation>
    <scope>NUCLEOTIDE SEQUENCE [LARGE SCALE GENOMIC DNA]</scope>
    <source>
        <strain evidence="5 6">Glennie</strain>
    </source>
</reference>
<comment type="subcellular location">
    <subcellularLocation>
        <location evidence="3">Mitochondrion inner membrane</location>
        <topology evidence="3">Peripheral membrane protein</topology>
        <orientation evidence="3">Matrix side</orientation>
    </subcellularLocation>
</comment>
<keyword evidence="3" id="KW-0249">Electron transport</keyword>
<comment type="subunit">
    <text evidence="3">Complex I is composed of 45 different subunits.</text>
</comment>
<dbReference type="InterPro" id="IPR007763">
    <property type="entry name" value="NDUFA12"/>
</dbReference>
<evidence type="ECO:0000313" key="5">
    <source>
        <dbReference type="Ensembl" id="ENSOANP00000041909.1"/>
    </source>
</evidence>
<accession>A0A6I8NL40</accession>
<dbReference type="GO" id="GO:0045271">
    <property type="term" value="C:respiratory chain complex I"/>
    <property type="evidence" value="ECO:0000318"/>
    <property type="project" value="GO_Central"/>
</dbReference>
<evidence type="ECO:0000256" key="4">
    <source>
        <dbReference type="SAM" id="MobiDB-lite"/>
    </source>
</evidence>
<dbReference type="Pfam" id="PF05071">
    <property type="entry name" value="NDUFA12"/>
    <property type="match status" value="1"/>
</dbReference>
<dbReference type="PANTHER" id="PTHR12910">
    <property type="entry name" value="NADH-UBIQUINONE OXIDOREDUCTASE SUBUNIT B17.2"/>
    <property type="match status" value="1"/>
</dbReference>
<evidence type="ECO:0000256" key="3">
    <source>
        <dbReference type="RuleBase" id="RU363103"/>
    </source>
</evidence>
<reference evidence="5" key="2">
    <citation type="submission" date="2025-08" db="UniProtKB">
        <authorList>
            <consortium name="Ensembl"/>
        </authorList>
    </citation>
    <scope>IDENTIFICATION</scope>
    <source>
        <strain evidence="5">Glennie</strain>
    </source>
</reference>
<dbReference type="Proteomes" id="UP000002279">
    <property type="component" value="Chromosome 14"/>
</dbReference>
<dbReference type="Ensembl" id="ENSOANT00000064905.1">
    <property type="protein sequence ID" value="ENSOANP00000041909.1"/>
    <property type="gene ID" value="ENSOANG00000006618.4"/>
</dbReference>
<gene>
    <name evidence="5" type="primary">NDUFA12</name>
</gene>
<evidence type="ECO:0000256" key="1">
    <source>
        <dbReference type="ARBA" id="ARBA00007355"/>
    </source>
</evidence>
<dbReference type="InParanoid" id="A0A6I8NL40"/>
<keyword evidence="6" id="KW-1185">Reference proteome</keyword>
<dbReference type="GO" id="GO:0005743">
    <property type="term" value="C:mitochondrial inner membrane"/>
    <property type="evidence" value="ECO:0007669"/>
    <property type="project" value="UniProtKB-SubCell"/>
</dbReference>
<keyword evidence="3" id="KW-0472">Membrane</keyword>
<comment type="function">
    <text evidence="3">Accessory subunit of the mitochondrial membrane respiratory chain NADH dehydrogenase (Complex I), that is believed not to be involved in catalysis. Complex I functions in the transfer of electrons from NADH to the respiratory chain. The immediate electron acceptor for the enzyme is believed to be ubiquinone.</text>
</comment>